<evidence type="ECO:0000256" key="2">
    <source>
        <dbReference type="ARBA" id="ARBA00022448"/>
    </source>
</evidence>
<sequence length="520" mass="56643">MADEESTLPSHRRDGIKSSVHNIAAQRRRKHAITLGKERREVLIRTKRMCIEGLANYNEESLEANMLIDEEKAALDTQTSKIVEDLKSALRLQGKVPTERKVDMLRALRHLLSKTEFPPIDAAIRADVIPALVQCLSFGSEDDQLLEAAWCLTNIAAGESEETKSLLPSLPLLIAHLGEKSSLPVAEQCAWALGNVAGEGEELRNILLAQGALIPLARLMVSDKGSMAQTAAWALSNLIKGPDSRAATDLIKVVGTLDAIKRHLQMGDNELATEVAWVVVYLTALSEYALHVLAKSEVVPLLIGRLAASDNLQLLIPVLRSLGNLIAGADSVINAVLIVGQDITDRAISALVKCLKSENRALKKEAAWVLSNISAGSLQHKELVFSSEAASFLLDLLSSAPFDIRKEAAFVLGNLCVSPGDGVRQPDIIVNHLVSLVNKGCLPGFLNLVRSPDVEAARLGLQFLELVMRGMPNGEGPKLVELEDGIDAMERFQFHENEEMRIMANTLVDKYFGEDYGLDE</sequence>
<dbReference type="GO" id="GO:0061608">
    <property type="term" value="F:nuclear import signal receptor activity"/>
    <property type="evidence" value="ECO:0007669"/>
    <property type="project" value="InterPro"/>
</dbReference>
<gene>
    <name evidence="8" type="ORF">KFK09_020628</name>
</gene>
<dbReference type="OrthoDB" id="29145at2759"/>
<dbReference type="EMBL" id="JAGYWB010000015">
    <property type="protein sequence ID" value="KAI0497404.1"/>
    <property type="molecule type" value="Genomic_DNA"/>
</dbReference>
<evidence type="ECO:0000313" key="9">
    <source>
        <dbReference type="Proteomes" id="UP000829196"/>
    </source>
</evidence>
<evidence type="ECO:0000256" key="4">
    <source>
        <dbReference type="ARBA" id="ARBA00022927"/>
    </source>
</evidence>
<feature type="region of interest" description="Disordered" evidence="7">
    <location>
        <begin position="1"/>
        <end position="23"/>
    </location>
</feature>
<dbReference type="InterPro" id="IPR011989">
    <property type="entry name" value="ARM-like"/>
</dbReference>
<dbReference type="GO" id="GO:0005737">
    <property type="term" value="C:cytoplasm"/>
    <property type="evidence" value="ECO:0007669"/>
    <property type="project" value="InterPro"/>
</dbReference>
<evidence type="ECO:0000256" key="7">
    <source>
        <dbReference type="SAM" id="MobiDB-lite"/>
    </source>
</evidence>
<evidence type="ECO:0000256" key="6">
    <source>
        <dbReference type="PROSITE-ProRule" id="PRU00259"/>
    </source>
</evidence>
<comment type="caution">
    <text evidence="8">The sequence shown here is derived from an EMBL/GenBank/DDBJ whole genome shotgun (WGS) entry which is preliminary data.</text>
</comment>
<dbReference type="SUPFAM" id="SSF48371">
    <property type="entry name" value="ARM repeat"/>
    <property type="match status" value="1"/>
</dbReference>
<protein>
    <recommendedName>
        <fullName evidence="5">Importin subunit alpha</fullName>
    </recommendedName>
</protein>
<dbReference type="SMR" id="A0A8T3AN04"/>
<dbReference type="Gene3D" id="1.25.10.10">
    <property type="entry name" value="Leucine-rich Repeat Variant"/>
    <property type="match status" value="1"/>
</dbReference>
<keyword evidence="3" id="KW-0677">Repeat</keyword>
<comment type="function">
    <text evidence="5">Binds specifically and directly to substrates containing either a simple or bipartite NLS motif. Promotes docking of import substrates to the nuclear envelope.</text>
</comment>
<comment type="similarity">
    <text evidence="1 5">Belongs to the importin alpha family.</text>
</comment>
<keyword evidence="2 5" id="KW-0813">Transport</keyword>
<keyword evidence="4 5" id="KW-0653">Protein transport</keyword>
<dbReference type="PANTHER" id="PTHR23316">
    <property type="entry name" value="IMPORTIN ALPHA"/>
    <property type="match status" value="1"/>
</dbReference>
<dbReference type="Pfam" id="PF00514">
    <property type="entry name" value="Arm"/>
    <property type="match status" value="3"/>
</dbReference>
<reference evidence="8" key="1">
    <citation type="journal article" date="2022" name="Front. Genet.">
        <title>Chromosome-Scale Assembly of the Dendrobium nobile Genome Provides Insights Into the Molecular Mechanism of the Biosynthesis of the Medicinal Active Ingredient of Dendrobium.</title>
        <authorList>
            <person name="Xu Q."/>
            <person name="Niu S.-C."/>
            <person name="Li K.-L."/>
            <person name="Zheng P.-J."/>
            <person name="Zhang X.-J."/>
            <person name="Jia Y."/>
            <person name="Liu Y."/>
            <person name="Niu Y.-X."/>
            <person name="Yu L.-H."/>
            <person name="Chen D.-F."/>
            <person name="Zhang G.-Q."/>
        </authorList>
    </citation>
    <scope>NUCLEOTIDE SEQUENCE</scope>
    <source>
        <tissue evidence="8">Leaf</tissue>
    </source>
</reference>
<evidence type="ECO:0000256" key="3">
    <source>
        <dbReference type="ARBA" id="ARBA00022737"/>
    </source>
</evidence>
<dbReference type="GO" id="GO:0006606">
    <property type="term" value="P:protein import into nucleus"/>
    <property type="evidence" value="ECO:0007669"/>
    <property type="project" value="InterPro"/>
</dbReference>
<dbReference type="AlphaFoldDB" id="A0A8T3AN04"/>
<evidence type="ECO:0000256" key="1">
    <source>
        <dbReference type="ARBA" id="ARBA00010394"/>
    </source>
</evidence>
<dbReference type="Proteomes" id="UP000829196">
    <property type="component" value="Unassembled WGS sequence"/>
</dbReference>
<dbReference type="InterPro" id="IPR024931">
    <property type="entry name" value="Importin_alpha"/>
</dbReference>
<comment type="subunit">
    <text evidence="5">Forms a complex with importin subunit beta-1.</text>
</comment>
<feature type="repeat" description="ARM" evidence="6">
    <location>
        <begin position="346"/>
        <end position="374"/>
    </location>
</feature>
<dbReference type="PIRSF" id="PIRSF005673">
    <property type="entry name" value="Importin_alpha"/>
    <property type="match status" value="1"/>
</dbReference>
<keyword evidence="9" id="KW-1185">Reference proteome</keyword>
<dbReference type="FunFam" id="1.25.10.10:FF:000222">
    <property type="entry name" value="Importin subunit alpha"/>
    <property type="match status" value="1"/>
</dbReference>
<name>A0A8T3AN04_DENNO</name>
<organism evidence="8 9">
    <name type="scientific">Dendrobium nobile</name>
    <name type="common">Orchid</name>
    <dbReference type="NCBI Taxonomy" id="94219"/>
    <lineage>
        <taxon>Eukaryota</taxon>
        <taxon>Viridiplantae</taxon>
        <taxon>Streptophyta</taxon>
        <taxon>Embryophyta</taxon>
        <taxon>Tracheophyta</taxon>
        <taxon>Spermatophyta</taxon>
        <taxon>Magnoliopsida</taxon>
        <taxon>Liliopsida</taxon>
        <taxon>Asparagales</taxon>
        <taxon>Orchidaceae</taxon>
        <taxon>Epidendroideae</taxon>
        <taxon>Malaxideae</taxon>
        <taxon>Dendrobiinae</taxon>
        <taxon>Dendrobium</taxon>
    </lineage>
</organism>
<proteinExistence type="inferred from homology"/>
<evidence type="ECO:0000256" key="5">
    <source>
        <dbReference type="PIRNR" id="PIRNR005673"/>
    </source>
</evidence>
<dbReference type="InterPro" id="IPR016024">
    <property type="entry name" value="ARM-type_fold"/>
</dbReference>
<dbReference type="PROSITE" id="PS50176">
    <property type="entry name" value="ARM_REPEAT"/>
    <property type="match status" value="1"/>
</dbReference>
<accession>A0A8T3AN04</accession>
<dbReference type="SMART" id="SM00185">
    <property type="entry name" value="ARM"/>
    <property type="match status" value="6"/>
</dbReference>
<evidence type="ECO:0000313" key="8">
    <source>
        <dbReference type="EMBL" id="KAI0497404.1"/>
    </source>
</evidence>
<dbReference type="InterPro" id="IPR000225">
    <property type="entry name" value="Armadillo"/>
</dbReference>